<proteinExistence type="predicted"/>
<evidence type="ECO:0000313" key="2">
    <source>
        <dbReference type="Proteomes" id="UP000661025"/>
    </source>
</evidence>
<evidence type="ECO:0000313" key="1">
    <source>
        <dbReference type="EMBL" id="MBD9726022.1"/>
    </source>
</evidence>
<dbReference type="AlphaFoldDB" id="A0A927L5M8"/>
<comment type="caution">
    <text evidence="1">The sequence shown here is derived from an EMBL/GenBank/DDBJ whole genome shotgun (WGS) entry which is preliminary data.</text>
</comment>
<protein>
    <submittedName>
        <fullName evidence="1">Uncharacterized protein</fullName>
    </submittedName>
</protein>
<dbReference type="GeneID" id="79931962"/>
<dbReference type="Proteomes" id="UP000661025">
    <property type="component" value="Unassembled WGS sequence"/>
</dbReference>
<dbReference type="InterPro" id="IPR046307">
    <property type="entry name" value="DUF6422"/>
</dbReference>
<accession>A0A927L5M8</accession>
<sequence>MTNVDQPQARARRASTHFEVWCPQEDDVRYELGDFASAQAATEAAARHNDLFTPPHNASASLYVPPWDELQKQLTGDQLETLQKAALLVIGAREEAATLLTRAGAVDFSRDFFGSRCHECVCPQYQGRDETTCERDSCRHSAAQHAT</sequence>
<dbReference type="Pfam" id="PF19986">
    <property type="entry name" value="DUF6422"/>
    <property type="match status" value="1"/>
</dbReference>
<name>A0A927L5M8_9ACTN</name>
<dbReference type="EMBL" id="JACYXT010000009">
    <property type="protein sequence ID" value="MBD9726022.1"/>
    <property type="molecule type" value="Genomic_DNA"/>
</dbReference>
<gene>
    <name evidence="1" type="ORF">IHE70_22930</name>
</gene>
<dbReference type="RefSeq" id="WP_192362654.1">
    <property type="nucleotide sequence ID" value="NZ_CP119182.1"/>
</dbReference>
<reference evidence="1" key="1">
    <citation type="submission" date="2020-09" db="EMBL/GenBank/DDBJ databases">
        <title>Streptomyces canutascabiei sp. nov., which causes potato common scab and is distributed across the world.</title>
        <authorList>
            <person name="Nguyen H.P."/>
            <person name="Weisberg A.J."/>
            <person name="Chang J.H."/>
            <person name="Clarke C.R."/>
        </authorList>
    </citation>
    <scope>NUCLEOTIDE SEQUENCE</scope>
    <source>
        <strain evidence="1">ID-01-6.2a</strain>
    </source>
</reference>
<organism evidence="1 2">
    <name type="scientific">Streptomyces caniscabiei</name>
    <dbReference type="NCBI Taxonomy" id="2746961"/>
    <lineage>
        <taxon>Bacteria</taxon>
        <taxon>Bacillati</taxon>
        <taxon>Actinomycetota</taxon>
        <taxon>Actinomycetes</taxon>
        <taxon>Kitasatosporales</taxon>
        <taxon>Streptomycetaceae</taxon>
        <taxon>Streptomyces</taxon>
    </lineage>
</organism>